<dbReference type="RefSeq" id="WP_119315207.1">
    <property type="nucleotide sequence ID" value="NZ_QXDL01000083.1"/>
</dbReference>
<keyword evidence="5 7" id="KW-1133">Transmembrane helix</keyword>
<dbReference type="InterPro" id="IPR035906">
    <property type="entry name" value="MetI-like_sf"/>
</dbReference>
<evidence type="ECO:0000259" key="8">
    <source>
        <dbReference type="PROSITE" id="PS50928"/>
    </source>
</evidence>
<evidence type="ECO:0000313" key="10">
    <source>
        <dbReference type="Proteomes" id="UP000265715"/>
    </source>
</evidence>
<name>A0A399EN14_9DEIN</name>
<feature type="transmembrane region" description="Helical" evidence="7">
    <location>
        <begin position="164"/>
        <end position="187"/>
    </location>
</feature>
<evidence type="ECO:0000256" key="4">
    <source>
        <dbReference type="ARBA" id="ARBA00022692"/>
    </source>
</evidence>
<feature type="transmembrane region" description="Helical" evidence="7">
    <location>
        <begin position="222"/>
        <end position="243"/>
    </location>
</feature>
<feature type="domain" description="ABC transmembrane type-1" evidence="8">
    <location>
        <begin position="246"/>
        <end position="448"/>
    </location>
</feature>
<dbReference type="Proteomes" id="UP000265715">
    <property type="component" value="Unassembled WGS sequence"/>
</dbReference>
<dbReference type="PANTHER" id="PTHR43386">
    <property type="entry name" value="OLIGOPEPTIDE TRANSPORT SYSTEM PERMEASE PROTEIN APPC"/>
    <property type="match status" value="1"/>
</dbReference>
<keyword evidence="10" id="KW-1185">Reference proteome</keyword>
<dbReference type="SUPFAM" id="SSF161098">
    <property type="entry name" value="MetI-like"/>
    <property type="match status" value="1"/>
</dbReference>
<accession>A0A399EN14</accession>
<dbReference type="EMBL" id="QXDL01000083">
    <property type="protein sequence ID" value="RIH83862.1"/>
    <property type="molecule type" value="Genomic_DNA"/>
</dbReference>
<feature type="transmembrane region" description="Helical" evidence="7">
    <location>
        <begin position="292"/>
        <end position="313"/>
    </location>
</feature>
<keyword evidence="2 7" id="KW-0813">Transport</keyword>
<evidence type="ECO:0000256" key="2">
    <source>
        <dbReference type="ARBA" id="ARBA00022448"/>
    </source>
</evidence>
<sequence>MTRKIEAKPQGAVESRSFFQEAWTRFRRHPLARLGGGVLLVLYLGALFADFLAPYPETKSFRDLTFSPPTVIHWRDDNGRLTRPYICAVERKRNLETFKLEFVQDCSQKYVINFFVQGEPYKFLGFIPANLRLMGGDWLQNEQAYLFLWGSDDFGRDLWGRIWYGARVSLTVGIFATALALLIGVFMGSLSGFFAGKPLTLSVGLLNPAYRKFLASSPLPNLLKTLAWLALWGGLAWLIWVTVSGFLATSRGLEAAVFGVVGIGLLIAIGYAILFPVVKIDLDTVIMRATEVLAAIPDLFLLITLSVLIPQGIPPAMRFYLVICILSFVNWGGLARVMRGQILQLREMEYAQAAQAMGASDARVIARHILPGTFTFLIVNVTLAIPGFILAESGLSFIGLGIQDPASSWGLLLNKAQAQGITAFVDRPWMLIPGLFIFAAILCFNFMGDGLRDALDPRAKR</sequence>
<dbReference type="InterPro" id="IPR000515">
    <property type="entry name" value="MetI-like"/>
</dbReference>
<evidence type="ECO:0000256" key="3">
    <source>
        <dbReference type="ARBA" id="ARBA00022475"/>
    </source>
</evidence>
<dbReference type="InterPro" id="IPR050366">
    <property type="entry name" value="BP-dependent_transpt_permease"/>
</dbReference>
<feature type="transmembrane region" description="Helical" evidence="7">
    <location>
        <begin position="429"/>
        <end position="451"/>
    </location>
</feature>
<protein>
    <submittedName>
        <fullName evidence="9">Oligopeptide transport system permease protein OppC</fullName>
    </submittedName>
</protein>
<dbReference type="PROSITE" id="PS50928">
    <property type="entry name" value="ABC_TM1"/>
    <property type="match status" value="1"/>
</dbReference>
<feature type="transmembrane region" description="Helical" evidence="7">
    <location>
        <begin position="369"/>
        <end position="391"/>
    </location>
</feature>
<dbReference type="InterPro" id="IPR025966">
    <property type="entry name" value="OppC_N"/>
</dbReference>
<evidence type="ECO:0000256" key="6">
    <source>
        <dbReference type="ARBA" id="ARBA00023136"/>
    </source>
</evidence>
<evidence type="ECO:0000256" key="5">
    <source>
        <dbReference type="ARBA" id="ARBA00022989"/>
    </source>
</evidence>
<feature type="transmembrane region" description="Helical" evidence="7">
    <location>
        <begin position="255"/>
        <end position="280"/>
    </location>
</feature>
<reference evidence="9 10" key="1">
    <citation type="submission" date="2018-08" db="EMBL/GenBank/DDBJ databases">
        <title>Meiothermus terrae DSM 26712 genome sequencing project.</title>
        <authorList>
            <person name="Da Costa M.S."/>
            <person name="Albuquerque L."/>
            <person name="Raposo P."/>
            <person name="Froufe H.J.C."/>
            <person name="Barroso C.S."/>
            <person name="Egas C."/>
        </authorList>
    </citation>
    <scope>NUCLEOTIDE SEQUENCE [LARGE SCALE GENOMIC DNA]</scope>
    <source>
        <strain evidence="9 10">DSM 26712</strain>
    </source>
</reference>
<keyword evidence="6 7" id="KW-0472">Membrane</keyword>
<dbReference type="PANTHER" id="PTHR43386:SF1">
    <property type="entry name" value="D,D-DIPEPTIDE TRANSPORT SYSTEM PERMEASE PROTEIN DDPC-RELATED"/>
    <property type="match status" value="1"/>
</dbReference>
<dbReference type="GO" id="GO:0055085">
    <property type="term" value="P:transmembrane transport"/>
    <property type="evidence" value="ECO:0007669"/>
    <property type="project" value="InterPro"/>
</dbReference>
<comment type="subcellular location">
    <subcellularLocation>
        <location evidence="1 7">Cell membrane</location>
        <topology evidence="1 7">Multi-pass membrane protein</topology>
    </subcellularLocation>
</comment>
<keyword evidence="3" id="KW-1003">Cell membrane</keyword>
<evidence type="ECO:0000256" key="1">
    <source>
        <dbReference type="ARBA" id="ARBA00004651"/>
    </source>
</evidence>
<comment type="caution">
    <text evidence="9">The sequence shown here is derived from an EMBL/GenBank/DDBJ whole genome shotgun (WGS) entry which is preliminary data.</text>
</comment>
<dbReference type="Gene3D" id="1.10.3720.10">
    <property type="entry name" value="MetI-like"/>
    <property type="match status" value="1"/>
</dbReference>
<dbReference type="Pfam" id="PF00528">
    <property type="entry name" value="BPD_transp_1"/>
    <property type="match status" value="1"/>
</dbReference>
<evidence type="ECO:0000313" key="9">
    <source>
        <dbReference type="EMBL" id="RIH83862.1"/>
    </source>
</evidence>
<evidence type="ECO:0000256" key="7">
    <source>
        <dbReference type="RuleBase" id="RU363032"/>
    </source>
</evidence>
<dbReference type="CDD" id="cd06261">
    <property type="entry name" value="TM_PBP2"/>
    <property type="match status" value="1"/>
</dbReference>
<dbReference type="GO" id="GO:0005886">
    <property type="term" value="C:plasma membrane"/>
    <property type="evidence" value="ECO:0007669"/>
    <property type="project" value="UniProtKB-SubCell"/>
</dbReference>
<dbReference type="OrthoDB" id="9797472at2"/>
<comment type="similarity">
    <text evidence="7">Belongs to the binding-protein-dependent transport system permease family.</text>
</comment>
<keyword evidence="4 7" id="KW-0812">Transmembrane</keyword>
<feature type="transmembrane region" description="Helical" evidence="7">
    <location>
        <begin position="31"/>
        <end position="53"/>
    </location>
</feature>
<organism evidence="9 10">
    <name type="scientific">Calidithermus terrae</name>
    <dbReference type="NCBI Taxonomy" id="1408545"/>
    <lineage>
        <taxon>Bacteria</taxon>
        <taxon>Thermotogati</taxon>
        <taxon>Deinococcota</taxon>
        <taxon>Deinococci</taxon>
        <taxon>Thermales</taxon>
        <taxon>Thermaceae</taxon>
        <taxon>Calidithermus</taxon>
    </lineage>
</organism>
<proteinExistence type="inferred from homology"/>
<dbReference type="Pfam" id="PF12911">
    <property type="entry name" value="OppC_N"/>
    <property type="match status" value="1"/>
</dbReference>
<dbReference type="AlphaFoldDB" id="A0A399EN14"/>
<gene>
    <name evidence="9" type="primary">oppC_1</name>
    <name evidence="9" type="ORF">Mterra_02143</name>
</gene>
<feature type="transmembrane region" description="Helical" evidence="7">
    <location>
        <begin position="319"/>
        <end position="338"/>
    </location>
</feature>